<sequence>MARFYDPKDETDCCRVEAILRKGGIEYFLRQERRGTGMMEIHVAEEDVPRAEELLTQGRGR</sequence>
<comment type="caution">
    <text evidence="2">The sequence shown here is derived from an EMBL/GenBank/DDBJ whole genome shotgun (WGS) entry which is preliminary data.</text>
</comment>
<evidence type="ECO:0000313" key="2">
    <source>
        <dbReference type="EMBL" id="KIE42360.1"/>
    </source>
</evidence>
<dbReference type="RefSeq" id="WP_039644865.1">
    <property type="nucleotide sequence ID" value="NZ_JXBL01000001.1"/>
</dbReference>
<proteinExistence type="predicted"/>
<reference evidence="2 3" key="1">
    <citation type="submission" date="2015-01" db="EMBL/GenBank/DDBJ databases">
        <title>Genome sequence of the anaerobic bacterium Geobacter soli GSS01, a dissimilatory Fe(III) reducer from soil.</title>
        <authorList>
            <person name="Yang G."/>
            <person name="Zhou S."/>
        </authorList>
    </citation>
    <scope>NUCLEOTIDE SEQUENCE [LARGE SCALE GENOMIC DNA]</scope>
    <source>
        <strain evidence="2 3">GSS01</strain>
    </source>
</reference>
<protein>
    <recommendedName>
        <fullName evidence="1">DUF2007 domain-containing protein</fullName>
    </recommendedName>
</protein>
<accession>A0A0C1U3K2</accession>
<gene>
    <name evidence="2" type="ORF">SE37_06830</name>
</gene>
<evidence type="ECO:0000313" key="3">
    <source>
        <dbReference type="Proteomes" id="UP000031433"/>
    </source>
</evidence>
<dbReference type="EMBL" id="JXBL01000001">
    <property type="protein sequence ID" value="KIE42360.1"/>
    <property type="molecule type" value="Genomic_DNA"/>
</dbReference>
<organism evidence="2 3">
    <name type="scientific">Geobacter soli</name>
    <dbReference type="NCBI Taxonomy" id="1510391"/>
    <lineage>
        <taxon>Bacteria</taxon>
        <taxon>Pseudomonadati</taxon>
        <taxon>Thermodesulfobacteriota</taxon>
        <taxon>Desulfuromonadia</taxon>
        <taxon>Geobacterales</taxon>
        <taxon>Geobacteraceae</taxon>
        <taxon>Geobacter</taxon>
    </lineage>
</organism>
<dbReference type="Pfam" id="PF09413">
    <property type="entry name" value="DUF2007"/>
    <property type="match status" value="1"/>
</dbReference>
<evidence type="ECO:0000259" key="1">
    <source>
        <dbReference type="Pfam" id="PF09413"/>
    </source>
</evidence>
<feature type="domain" description="DUF2007" evidence="1">
    <location>
        <begin position="1"/>
        <end position="57"/>
    </location>
</feature>
<keyword evidence="3" id="KW-1185">Reference proteome</keyword>
<dbReference type="AlphaFoldDB" id="A0A0C1U3K2"/>
<dbReference type="InterPro" id="IPR018551">
    <property type="entry name" value="DUF2007"/>
</dbReference>
<dbReference type="Proteomes" id="UP000031433">
    <property type="component" value="Unassembled WGS sequence"/>
</dbReference>
<name>A0A0C1U3K2_9BACT</name>